<keyword evidence="4" id="KW-0812">Transmembrane</keyword>
<dbReference type="InterPro" id="IPR027268">
    <property type="entry name" value="Peptidase_M4/M1_CTD_sf"/>
</dbReference>
<evidence type="ECO:0000256" key="10">
    <source>
        <dbReference type="ARBA" id="ARBA00023049"/>
    </source>
</evidence>
<evidence type="ECO:0000259" key="20">
    <source>
        <dbReference type="Pfam" id="PF17900"/>
    </source>
</evidence>
<proteinExistence type="inferred from homology"/>
<dbReference type="GO" id="GO:0070006">
    <property type="term" value="F:metalloaminopeptidase activity"/>
    <property type="evidence" value="ECO:0007669"/>
    <property type="project" value="TreeGrafter"/>
</dbReference>
<evidence type="ECO:0000256" key="17">
    <source>
        <dbReference type="SAM" id="Coils"/>
    </source>
</evidence>
<dbReference type="GO" id="GO:0043171">
    <property type="term" value="P:peptide catabolic process"/>
    <property type="evidence" value="ECO:0007669"/>
    <property type="project" value="TreeGrafter"/>
</dbReference>
<evidence type="ECO:0000256" key="5">
    <source>
        <dbReference type="ARBA" id="ARBA00022723"/>
    </source>
</evidence>
<evidence type="ECO:0000256" key="18">
    <source>
        <dbReference type="SAM" id="SignalP"/>
    </source>
</evidence>
<dbReference type="STRING" id="31234.E3LTW5"/>
<feature type="signal peptide" evidence="18">
    <location>
        <begin position="1"/>
        <end position="18"/>
    </location>
</feature>
<keyword evidence="11" id="KW-0472">Membrane</keyword>
<keyword evidence="9" id="KW-1133">Transmembrane helix</keyword>
<evidence type="ECO:0000256" key="6">
    <source>
        <dbReference type="ARBA" id="ARBA00022801"/>
    </source>
</evidence>
<feature type="domain" description="Aminopeptidase N-like N-terminal" evidence="20">
    <location>
        <begin position="39"/>
        <end position="231"/>
    </location>
</feature>
<feature type="binding site" evidence="14">
    <location>
        <position position="353"/>
    </location>
    <ligand>
        <name>Zn(2+)</name>
        <dbReference type="ChEBI" id="CHEBI:29105"/>
        <note>catalytic</note>
    </ligand>
</feature>
<dbReference type="EMBL" id="DS268415">
    <property type="protein sequence ID" value="EFP11147.1"/>
    <property type="molecule type" value="Genomic_DNA"/>
</dbReference>
<evidence type="ECO:0000256" key="11">
    <source>
        <dbReference type="ARBA" id="ARBA00023136"/>
    </source>
</evidence>
<feature type="active site" description="Proton acceptor" evidence="13">
    <location>
        <position position="331"/>
    </location>
</feature>
<feature type="chain" id="PRO_5003175353" description="Aminopeptidase" evidence="18">
    <location>
        <begin position="19"/>
        <end position="818"/>
    </location>
</feature>
<evidence type="ECO:0000256" key="8">
    <source>
        <dbReference type="ARBA" id="ARBA00022968"/>
    </source>
</evidence>
<feature type="coiled-coil region" evidence="17">
    <location>
        <begin position="646"/>
        <end position="677"/>
    </location>
</feature>
<dbReference type="Pfam" id="PF17900">
    <property type="entry name" value="Peptidase_M1_N"/>
    <property type="match status" value="1"/>
</dbReference>
<dbReference type="InParanoid" id="E3LTW5"/>
<dbReference type="Gene3D" id="2.60.40.1910">
    <property type="match status" value="1"/>
</dbReference>
<evidence type="ECO:0000256" key="3">
    <source>
        <dbReference type="ARBA" id="ARBA00022670"/>
    </source>
</evidence>
<gene>
    <name evidence="21" type="ORF">CRE_30714</name>
</gene>
<dbReference type="Gene3D" id="2.60.40.1730">
    <property type="entry name" value="tricorn interacting facor f3 domain"/>
    <property type="match status" value="1"/>
</dbReference>
<keyword evidence="18" id="KW-0732">Signal</keyword>
<evidence type="ECO:0000313" key="21">
    <source>
        <dbReference type="EMBL" id="EFP11147.1"/>
    </source>
</evidence>
<keyword evidence="3 16" id="KW-0645">Protease</keyword>
<dbReference type="Proteomes" id="UP000008281">
    <property type="component" value="Unassembled WGS sequence"/>
</dbReference>
<sequence length="818" mass="94228">MRLLLILTFSVLTTWTLAETANVPWRKITNTRLPTNLYPLEYTLNLTTFLPGYAWEANERDLSFEGTVFIKLGVNETTNKVVLHSDSLEIYNAVVNDINSSNLTVTTWEASPEDQFITLYLNREVNSDEQFEIIVNFSGKLRDDRKGFYITKSTRADGQEMLNAVTQFETTAARYMVPCFDEPEFKATWQVNLTYPTGSVALSNTIEDGTVTSGNFTTTHYKRTVKMSSYLLAIFIGDIQYKETTTDSGVRLRVYTDPATIDQVDNALNVSKIVVEGFENLFGIKYPMEKLDFVTAYDFAAGAMENWGLLVHKPNFLLGWGQEVAEVVIHELAHQWFGNFVTMKYWNQIWLNEGFASYMESIGYSFIKPNFDFDHVSVYVEVFLHVQQFQFHLMQQSEAKELDKSIPLNEMTYTEDGSIDIITFYYPKGSSLIRMLEILVGKEIFINALSSYLLKHQYSNTEDKDLYDALKEFHQPLLCGPEEVDIEEFARCWTHQNGYPTVYVESTETGVSLTQRKESPIEADFRKYEECGNRWDIPIWYQEAGSDNENIQLKWFKKEDNELKLTVQEPVIINANSYGYYDVVYSNGLYESIAAQLKNNSETYSDNSKLRVLIDVNKYAILDKVPVHNAILIAESLLNDKSIFIRANAERALLKAKAKLEKQKETIETDIQVIENRPTESPNVNMFSGCDSSETFLECYKRTFDTNLDACLTFEKDKSVDTTDRLAAWLKSDKSDESRQTILRLLSCGDIETFRMFVSDTSYNWTPFEKELIVGYFKEYLFEKKNGSKEKKGKKASKSRIYFDEKSMSARQLLSTQH</sequence>
<dbReference type="GO" id="GO:0006508">
    <property type="term" value="P:proteolysis"/>
    <property type="evidence" value="ECO:0007669"/>
    <property type="project" value="UniProtKB-KW"/>
</dbReference>
<dbReference type="InterPro" id="IPR001930">
    <property type="entry name" value="Peptidase_M1"/>
</dbReference>
<evidence type="ECO:0000256" key="15">
    <source>
        <dbReference type="PIRSR" id="PIRSR634016-4"/>
    </source>
</evidence>
<comment type="subcellular location">
    <subcellularLocation>
        <location evidence="1">Membrane</location>
        <topology evidence="1">Single-pass type II membrane protein</topology>
    </subcellularLocation>
</comment>
<evidence type="ECO:0000313" key="22">
    <source>
        <dbReference type="Proteomes" id="UP000008281"/>
    </source>
</evidence>
<dbReference type="InterPro" id="IPR042097">
    <property type="entry name" value="Aminopeptidase_N-like_N_sf"/>
</dbReference>
<evidence type="ECO:0000256" key="1">
    <source>
        <dbReference type="ARBA" id="ARBA00004606"/>
    </source>
</evidence>
<keyword evidence="8" id="KW-0735">Signal-anchor</keyword>
<dbReference type="SUPFAM" id="SSF55486">
    <property type="entry name" value="Metalloproteases ('zincins'), catalytic domain"/>
    <property type="match status" value="1"/>
</dbReference>
<dbReference type="GO" id="GO:0042277">
    <property type="term" value="F:peptide binding"/>
    <property type="evidence" value="ECO:0007669"/>
    <property type="project" value="TreeGrafter"/>
</dbReference>
<dbReference type="HOGENOM" id="CLU_003705_4_6_1"/>
<dbReference type="GO" id="GO:0005737">
    <property type="term" value="C:cytoplasm"/>
    <property type="evidence" value="ECO:0007669"/>
    <property type="project" value="TreeGrafter"/>
</dbReference>
<dbReference type="PRINTS" id="PR00756">
    <property type="entry name" value="ALADIPTASE"/>
</dbReference>
<dbReference type="Gene3D" id="1.10.390.10">
    <property type="entry name" value="Neutral Protease Domain 2"/>
    <property type="match status" value="1"/>
</dbReference>
<name>E3LTW5_CAERE</name>
<keyword evidence="7 14" id="KW-0862">Zinc</keyword>
<protein>
    <recommendedName>
        <fullName evidence="16">Aminopeptidase</fullName>
        <ecNumber evidence="16">3.4.11.-</ecNumber>
    </recommendedName>
</protein>
<keyword evidence="6 16" id="KW-0378">Hydrolase</keyword>
<dbReference type="PANTHER" id="PTHR11533">
    <property type="entry name" value="PROTEASE M1 ZINC METALLOPROTEASE"/>
    <property type="match status" value="1"/>
</dbReference>
<evidence type="ECO:0000256" key="9">
    <source>
        <dbReference type="ARBA" id="ARBA00022989"/>
    </source>
</evidence>
<keyword evidence="5 14" id="KW-0479">Metal-binding</keyword>
<organism evidence="22">
    <name type="scientific">Caenorhabditis remanei</name>
    <name type="common">Caenorhabditis vulgaris</name>
    <dbReference type="NCBI Taxonomy" id="31234"/>
    <lineage>
        <taxon>Eukaryota</taxon>
        <taxon>Metazoa</taxon>
        <taxon>Ecdysozoa</taxon>
        <taxon>Nematoda</taxon>
        <taxon>Chromadorea</taxon>
        <taxon>Rhabditida</taxon>
        <taxon>Rhabditina</taxon>
        <taxon>Rhabditomorpha</taxon>
        <taxon>Rhabditoidea</taxon>
        <taxon>Rhabditidae</taxon>
        <taxon>Peloderinae</taxon>
        <taxon>Caenorhabditis</taxon>
    </lineage>
</organism>
<dbReference type="EC" id="3.4.11.-" evidence="16"/>
<dbReference type="FunCoup" id="E3LTW5">
    <property type="interactions" value="3"/>
</dbReference>
<dbReference type="Pfam" id="PF01433">
    <property type="entry name" value="Peptidase_M1"/>
    <property type="match status" value="1"/>
</dbReference>
<evidence type="ECO:0000256" key="16">
    <source>
        <dbReference type="RuleBase" id="RU364040"/>
    </source>
</evidence>
<keyword evidence="12" id="KW-0325">Glycoprotein</keyword>
<dbReference type="InterPro" id="IPR050344">
    <property type="entry name" value="Peptidase_M1_aminopeptidases"/>
</dbReference>
<evidence type="ECO:0000256" key="14">
    <source>
        <dbReference type="PIRSR" id="PIRSR634016-3"/>
    </source>
</evidence>
<dbReference type="GO" id="GO:0016020">
    <property type="term" value="C:membrane"/>
    <property type="evidence" value="ECO:0007669"/>
    <property type="project" value="UniProtKB-SubCell"/>
</dbReference>
<keyword evidence="10 16" id="KW-0482">Metalloprotease</keyword>
<keyword evidence="17" id="KW-0175">Coiled coil</keyword>
<dbReference type="GO" id="GO:0005615">
    <property type="term" value="C:extracellular space"/>
    <property type="evidence" value="ECO:0007669"/>
    <property type="project" value="TreeGrafter"/>
</dbReference>
<evidence type="ECO:0000256" key="2">
    <source>
        <dbReference type="ARBA" id="ARBA00010136"/>
    </source>
</evidence>
<feature type="binding site" evidence="14">
    <location>
        <position position="330"/>
    </location>
    <ligand>
        <name>Zn(2+)</name>
        <dbReference type="ChEBI" id="CHEBI:29105"/>
        <note>catalytic</note>
    </ligand>
</feature>
<evidence type="ECO:0000256" key="12">
    <source>
        <dbReference type="ARBA" id="ARBA00023180"/>
    </source>
</evidence>
<dbReference type="AlphaFoldDB" id="E3LTW5"/>
<comment type="cofactor">
    <cofactor evidence="14 16">
        <name>Zn(2+)</name>
        <dbReference type="ChEBI" id="CHEBI:29105"/>
    </cofactor>
    <text evidence="14 16">Binds 1 zinc ion per subunit.</text>
</comment>
<evidence type="ECO:0000256" key="13">
    <source>
        <dbReference type="PIRSR" id="PIRSR634016-1"/>
    </source>
</evidence>
<dbReference type="OMA" id="YKRTVKM"/>
<dbReference type="InterPro" id="IPR034016">
    <property type="entry name" value="M1_APN-typ"/>
</dbReference>
<dbReference type="SUPFAM" id="SSF63737">
    <property type="entry name" value="Leukotriene A4 hydrolase N-terminal domain"/>
    <property type="match status" value="1"/>
</dbReference>
<keyword evidence="22" id="KW-1185">Reference proteome</keyword>
<dbReference type="eggNOG" id="KOG1046">
    <property type="taxonomic scope" value="Eukaryota"/>
</dbReference>
<feature type="site" description="Transition state stabilizer" evidence="15">
    <location>
        <position position="426"/>
    </location>
</feature>
<dbReference type="FunFam" id="2.60.40.1730:FF:000012">
    <property type="entry name" value="Aminopeptidase N"/>
    <property type="match status" value="1"/>
</dbReference>
<comment type="similarity">
    <text evidence="2 16">Belongs to the peptidase M1 family.</text>
</comment>
<dbReference type="InterPro" id="IPR014782">
    <property type="entry name" value="Peptidase_M1_dom"/>
</dbReference>
<evidence type="ECO:0000259" key="19">
    <source>
        <dbReference type="Pfam" id="PF01433"/>
    </source>
</evidence>
<feature type="domain" description="Peptidase M1 membrane alanine aminopeptidase" evidence="19">
    <location>
        <begin position="267"/>
        <end position="493"/>
    </location>
</feature>
<keyword evidence="16" id="KW-0031">Aminopeptidase</keyword>
<feature type="binding site" evidence="14">
    <location>
        <position position="334"/>
    </location>
    <ligand>
        <name>Zn(2+)</name>
        <dbReference type="ChEBI" id="CHEBI:29105"/>
        <note>catalytic</note>
    </ligand>
</feature>
<dbReference type="OrthoDB" id="510539at2759"/>
<dbReference type="GO" id="GO:0008270">
    <property type="term" value="F:zinc ion binding"/>
    <property type="evidence" value="ECO:0007669"/>
    <property type="project" value="UniProtKB-UniRule"/>
</dbReference>
<evidence type="ECO:0000256" key="7">
    <source>
        <dbReference type="ARBA" id="ARBA00022833"/>
    </source>
</evidence>
<dbReference type="PANTHER" id="PTHR11533:SF286">
    <property type="entry name" value="AMINOPEPTIDASE"/>
    <property type="match status" value="1"/>
</dbReference>
<reference evidence="21" key="1">
    <citation type="submission" date="2007-07" db="EMBL/GenBank/DDBJ databases">
        <title>PCAP assembly of the Caenorhabditis remanei genome.</title>
        <authorList>
            <consortium name="The Caenorhabditis remanei Sequencing Consortium"/>
            <person name="Wilson R.K."/>
        </authorList>
    </citation>
    <scope>NUCLEOTIDE SEQUENCE [LARGE SCALE GENOMIC DNA]</scope>
    <source>
        <strain evidence="21">PB4641</strain>
    </source>
</reference>
<dbReference type="CDD" id="cd09601">
    <property type="entry name" value="M1_APN-Q_like"/>
    <property type="match status" value="1"/>
</dbReference>
<accession>E3LTW5</accession>
<evidence type="ECO:0000256" key="4">
    <source>
        <dbReference type="ARBA" id="ARBA00022692"/>
    </source>
</evidence>
<dbReference type="InterPro" id="IPR045357">
    <property type="entry name" value="Aminopeptidase_N-like_N"/>
</dbReference>